<evidence type="ECO:0000313" key="3">
    <source>
        <dbReference type="EMBL" id="KAF2089675.1"/>
    </source>
</evidence>
<dbReference type="CDD" id="cd00167">
    <property type="entry name" value="SANT"/>
    <property type="match status" value="1"/>
</dbReference>
<dbReference type="InterPro" id="IPR039601">
    <property type="entry name" value="Rrn5"/>
</dbReference>
<dbReference type="GO" id="GO:0006361">
    <property type="term" value="P:transcription initiation at RNA polymerase I promoter"/>
    <property type="evidence" value="ECO:0007669"/>
    <property type="project" value="TreeGrafter"/>
</dbReference>
<dbReference type="Gene3D" id="1.10.10.60">
    <property type="entry name" value="Homeodomain-like"/>
    <property type="match status" value="1"/>
</dbReference>
<dbReference type="Proteomes" id="UP000799776">
    <property type="component" value="Unassembled WGS sequence"/>
</dbReference>
<dbReference type="PROSITE" id="PS51293">
    <property type="entry name" value="SANT"/>
    <property type="match status" value="1"/>
</dbReference>
<feature type="region of interest" description="Disordered" evidence="1">
    <location>
        <begin position="314"/>
        <end position="354"/>
    </location>
</feature>
<gene>
    <name evidence="3" type="ORF">K490DRAFT_3532</name>
</gene>
<dbReference type="GO" id="GO:0001181">
    <property type="term" value="F:RNA polymerase I general transcription initiation factor activity"/>
    <property type="evidence" value="ECO:0007669"/>
    <property type="project" value="TreeGrafter"/>
</dbReference>
<proteinExistence type="predicted"/>
<reference evidence="3" key="1">
    <citation type="journal article" date="2020" name="Stud. Mycol.">
        <title>101 Dothideomycetes genomes: a test case for predicting lifestyles and emergence of pathogens.</title>
        <authorList>
            <person name="Haridas S."/>
            <person name="Albert R."/>
            <person name="Binder M."/>
            <person name="Bloem J."/>
            <person name="Labutti K."/>
            <person name="Salamov A."/>
            <person name="Andreopoulos B."/>
            <person name="Baker S."/>
            <person name="Barry K."/>
            <person name="Bills G."/>
            <person name="Bluhm B."/>
            <person name="Cannon C."/>
            <person name="Castanera R."/>
            <person name="Culley D."/>
            <person name="Daum C."/>
            <person name="Ezra D."/>
            <person name="Gonzalez J."/>
            <person name="Henrissat B."/>
            <person name="Kuo A."/>
            <person name="Liang C."/>
            <person name="Lipzen A."/>
            <person name="Lutzoni F."/>
            <person name="Magnuson J."/>
            <person name="Mondo S."/>
            <person name="Nolan M."/>
            <person name="Ohm R."/>
            <person name="Pangilinan J."/>
            <person name="Park H.-J."/>
            <person name="Ramirez L."/>
            <person name="Alfaro M."/>
            <person name="Sun H."/>
            <person name="Tritt A."/>
            <person name="Yoshinaga Y."/>
            <person name="Zwiers L.-H."/>
            <person name="Turgeon B."/>
            <person name="Goodwin S."/>
            <person name="Spatafora J."/>
            <person name="Crous P."/>
            <person name="Grigoriev I."/>
        </authorList>
    </citation>
    <scope>NUCLEOTIDE SEQUENCE</scope>
    <source>
        <strain evidence="3">CBS 121410</strain>
    </source>
</reference>
<sequence>SVVGVSKWTVAEKQAFFRGLDKYGRDNVPSIAALIQTKSLPEVRDFLLLLQKSLVNLHRHNSHPHQPALHEFPAAIELSEECCKNLDTAGAALAWYQDTYEARREQEKHGDYWLLTPELGELVEERDQEVDAQDSNHGEEDVDEEVDEVLDAVPAARLFHLKRWIELIGLFSANARSEESWNLDTSLEEKLGIYYKAFEDFHRLAVSVTQRLVTAIIFQATNRLRMTEDYIRVGPYVRRIDVFAAVDVLGLPRSSWDFWIKTPRRLGLQVSKGKGKQKRNLSYDEMELELSRPYGKKRPRRGEIWKPEVDVVSEHGQAQPNGENTNHDLSDMSDTYLDGIDVTDSEPDPDDPYTQHVEYAERVDQQQSRREERKLWKMLGQDPPPGLLPKPQELPQKPWSRRKTQEELADWRDVLDFKSPWERYGEPVEEREFVAVQQRMQARR</sequence>
<evidence type="ECO:0000256" key="1">
    <source>
        <dbReference type="SAM" id="MobiDB-lite"/>
    </source>
</evidence>
<feature type="non-terminal residue" evidence="3">
    <location>
        <position position="1"/>
    </location>
</feature>
<name>A0A6A5YCQ3_9PEZI</name>
<dbReference type="PANTHER" id="PTHR28079:SF1">
    <property type="entry name" value="RNA POLYMERASE I-SPECIFIC TRANSCRIPTION INITIATION FACTOR RRN5"/>
    <property type="match status" value="1"/>
</dbReference>
<dbReference type="GO" id="GO:0042790">
    <property type="term" value="P:nucleolar large rRNA transcription by RNA polymerase I"/>
    <property type="evidence" value="ECO:0007669"/>
    <property type="project" value="InterPro"/>
</dbReference>
<feature type="region of interest" description="Disordered" evidence="1">
    <location>
        <begin position="126"/>
        <end position="145"/>
    </location>
</feature>
<feature type="compositionally biased region" description="Low complexity" evidence="1">
    <location>
        <begin position="389"/>
        <end position="398"/>
    </location>
</feature>
<dbReference type="GO" id="GO:0000182">
    <property type="term" value="F:rDNA binding"/>
    <property type="evidence" value="ECO:0007669"/>
    <property type="project" value="TreeGrafter"/>
</dbReference>
<protein>
    <recommendedName>
        <fullName evidence="2">SANT domain-containing protein</fullName>
    </recommendedName>
</protein>
<dbReference type="SUPFAM" id="SSF46689">
    <property type="entry name" value="Homeodomain-like"/>
    <property type="match status" value="1"/>
</dbReference>
<dbReference type="PANTHER" id="PTHR28079">
    <property type="entry name" value="RNA POLYMERASE I-SPECIFIC TRANSCRIPTION INITIATION FACTOR RRN5"/>
    <property type="match status" value="1"/>
</dbReference>
<feature type="region of interest" description="Disordered" evidence="1">
    <location>
        <begin position="379"/>
        <end position="404"/>
    </location>
</feature>
<accession>A0A6A5YCQ3</accession>
<dbReference type="EMBL" id="ML978714">
    <property type="protein sequence ID" value="KAF2089675.1"/>
    <property type="molecule type" value="Genomic_DNA"/>
</dbReference>
<keyword evidence="4" id="KW-1185">Reference proteome</keyword>
<dbReference type="AlphaFoldDB" id="A0A6A5YCQ3"/>
<dbReference type="InterPro" id="IPR017884">
    <property type="entry name" value="SANT_dom"/>
</dbReference>
<feature type="non-terminal residue" evidence="3">
    <location>
        <position position="444"/>
    </location>
</feature>
<dbReference type="InterPro" id="IPR001005">
    <property type="entry name" value="SANT/Myb"/>
</dbReference>
<dbReference type="OrthoDB" id="2240312at2759"/>
<feature type="compositionally biased region" description="Acidic residues" evidence="1">
    <location>
        <begin position="341"/>
        <end position="351"/>
    </location>
</feature>
<organism evidence="3 4">
    <name type="scientific">Saccharata proteae CBS 121410</name>
    <dbReference type="NCBI Taxonomy" id="1314787"/>
    <lineage>
        <taxon>Eukaryota</taxon>
        <taxon>Fungi</taxon>
        <taxon>Dikarya</taxon>
        <taxon>Ascomycota</taxon>
        <taxon>Pezizomycotina</taxon>
        <taxon>Dothideomycetes</taxon>
        <taxon>Dothideomycetes incertae sedis</taxon>
        <taxon>Botryosphaeriales</taxon>
        <taxon>Saccharataceae</taxon>
        <taxon>Saccharata</taxon>
    </lineage>
</organism>
<feature type="domain" description="SANT" evidence="2">
    <location>
        <begin position="3"/>
        <end position="55"/>
    </location>
</feature>
<evidence type="ECO:0000259" key="2">
    <source>
        <dbReference type="PROSITE" id="PS51293"/>
    </source>
</evidence>
<dbReference type="InterPro" id="IPR009057">
    <property type="entry name" value="Homeodomain-like_sf"/>
</dbReference>
<evidence type="ECO:0000313" key="4">
    <source>
        <dbReference type="Proteomes" id="UP000799776"/>
    </source>
</evidence>
<dbReference type="GO" id="GO:0000500">
    <property type="term" value="C:RNA polymerase I upstream activating factor complex"/>
    <property type="evidence" value="ECO:0007669"/>
    <property type="project" value="InterPro"/>
</dbReference>